<accession>A0ABQ6Y3E2</accession>
<evidence type="ECO:0000313" key="2">
    <source>
        <dbReference type="Proteomes" id="UP000771797"/>
    </source>
</evidence>
<evidence type="ECO:0008006" key="3">
    <source>
        <dbReference type="Google" id="ProtNLM"/>
    </source>
</evidence>
<dbReference type="Pfam" id="PF12843">
    <property type="entry name" value="QSregVF_b"/>
    <property type="match status" value="1"/>
</dbReference>
<comment type="caution">
    <text evidence="1">The sequence shown here is derived from an EMBL/GenBank/DDBJ whole genome shotgun (WGS) entry which is preliminary data.</text>
</comment>
<dbReference type="EMBL" id="AQPF01000054">
    <property type="protein sequence ID" value="KAF0803204.1"/>
    <property type="molecule type" value="Genomic_DNA"/>
</dbReference>
<evidence type="ECO:0000313" key="1">
    <source>
        <dbReference type="EMBL" id="KAF0803204.1"/>
    </source>
</evidence>
<proteinExistence type="predicted"/>
<organism evidence="1 2">
    <name type="scientific">Alcanivorax xiamenensis</name>
    <dbReference type="NCBI Taxonomy" id="1177156"/>
    <lineage>
        <taxon>Bacteria</taxon>
        <taxon>Pseudomonadati</taxon>
        <taxon>Pseudomonadota</taxon>
        <taxon>Gammaproteobacteria</taxon>
        <taxon>Oceanospirillales</taxon>
        <taxon>Alcanivoracaceae</taxon>
        <taxon>Alcanivorax</taxon>
    </lineage>
</organism>
<dbReference type="RefSeq" id="WP_159661601.1">
    <property type="nucleotide sequence ID" value="NZ_AQPF01000054.1"/>
</dbReference>
<reference evidence="1 2" key="1">
    <citation type="submission" date="2012-09" db="EMBL/GenBank/DDBJ databases">
        <title>Genome Sequence of alkane-degrading Bacterium Alcanivorax sp. 6-D-6.</title>
        <authorList>
            <person name="Lai Q."/>
            <person name="Shao Z."/>
        </authorList>
    </citation>
    <scope>NUCLEOTIDE SEQUENCE [LARGE SCALE GENOMIC DNA]</scope>
    <source>
        <strain evidence="1 2">6-D-6</strain>
    </source>
</reference>
<protein>
    <recommendedName>
        <fullName evidence="3">DUF3820 family protein</fullName>
    </recommendedName>
</protein>
<name>A0ABQ6Y3E2_9GAMM</name>
<dbReference type="Proteomes" id="UP000771797">
    <property type="component" value="Unassembled WGS sequence"/>
</dbReference>
<gene>
    <name evidence="1" type="ORF">A6D6_03785</name>
</gene>
<dbReference type="InterPro" id="IPR024530">
    <property type="entry name" value="QSregVF_b"/>
</dbReference>
<keyword evidence="2" id="KW-1185">Reference proteome</keyword>
<sequence length="77" mass="8741">MEFKPEDLKAVCQRTMPFGKYQDRPVIDLPEPYLLWFADKGFPKGELGRLMALAMIIKVEGLTDLVAPFRDTGRGVL</sequence>